<organism evidence="1 2">
    <name type="scientific">Thermosulfuriphilus ammonigenes</name>
    <dbReference type="NCBI Taxonomy" id="1936021"/>
    <lineage>
        <taxon>Bacteria</taxon>
        <taxon>Pseudomonadati</taxon>
        <taxon>Thermodesulfobacteriota</taxon>
        <taxon>Thermodesulfobacteria</taxon>
        <taxon>Thermodesulfobacteriales</taxon>
        <taxon>Thermodesulfobacteriaceae</taxon>
        <taxon>Thermosulfuriphilus</taxon>
    </lineage>
</organism>
<proteinExistence type="predicted"/>
<dbReference type="Proteomes" id="UP000502179">
    <property type="component" value="Chromosome"/>
</dbReference>
<protein>
    <submittedName>
        <fullName evidence="1">Uncharacterized protein</fullName>
    </submittedName>
</protein>
<keyword evidence="2" id="KW-1185">Reference proteome</keyword>
<sequence>MFHLPSWIPWVALLFFLGFLSGLITSYYLLRFKAVQVRDGAEVLSLYMPIFGLVRTTIRTKFSGFFVDELIEFREKLERFRKLLDIDLMINYAKAYDINYIGLEGDQEDLSWGPGKLACTTPSDIPGKFGYNVFLNPHIDKRRVAEKLSEELGVRIHPTEVQTFLFLHEIGHTPKAGNLCFYRLFVSHALSGGRRSAKRRRDLAKLKAKVEWLADQFALRELLKLRMQRGLPMPC</sequence>
<evidence type="ECO:0000313" key="2">
    <source>
        <dbReference type="Proteomes" id="UP000502179"/>
    </source>
</evidence>
<dbReference type="RefSeq" id="WP_166032362.1">
    <property type="nucleotide sequence ID" value="NZ_CP048877.1"/>
</dbReference>
<dbReference type="KEGG" id="tav:G4V39_07630"/>
<dbReference type="AlphaFoldDB" id="A0A6G7PWT2"/>
<dbReference type="EMBL" id="CP048877">
    <property type="protein sequence ID" value="QIJ72144.1"/>
    <property type="molecule type" value="Genomic_DNA"/>
</dbReference>
<accession>A0A6G7PWT2</accession>
<gene>
    <name evidence="1" type="ORF">G4V39_07630</name>
</gene>
<evidence type="ECO:0000313" key="1">
    <source>
        <dbReference type="EMBL" id="QIJ72144.1"/>
    </source>
</evidence>
<name>A0A6G7PWT2_9BACT</name>
<reference evidence="1 2" key="1">
    <citation type="submission" date="2020-02" db="EMBL/GenBank/DDBJ databases">
        <title>Genome analysis of Thermosulfuriphilus ammonigenes ST65T, an anaerobic thermophilic chemolithoautotrophic bacterium isolated from a deep-sea hydrothermal vent.</title>
        <authorList>
            <person name="Slobodkina G."/>
            <person name="Allioux M."/>
            <person name="Merkel A."/>
            <person name="Alain K."/>
            <person name="Jebbar M."/>
            <person name="Slobodkin A."/>
        </authorList>
    </citation>
    <scope>NUCLEOTIDE SEQUENCE [LARGE SCALE GENOMIC DNA]</scope>
    <source>
        <strain evidence="1 2">ST65</strain>
    </source>
</reference>